<organism evidence="1 2">
    <name type="scientific">Coemansia erecta</name>
    <dbReference type="NCBI Taxonomy" id="147472"/>
    <lineage>
        <taxon>Eukaryota</taxon>
        <taxon>Fungi</taxon>
        <taxon>Fungi incertae sedis</taxon>
        <taxon>Zoopagomycota</taxon>
        <taxon>Kickxellomycotina</taxon>
        <taxon>Kickxellomycetes</taxon>
        <taxon>Kickxellales</taxon>
        <taxon>Kickxellaceae</taxon>
        <taxon>Coemansia</taxon>
    </lineage>
</organism>
<name>A0A9W7Y4A7_9FUNG</name>
<comment type="caution">
    <text evidence="1">The sequence shown here is derived from an EMBL/GenBank/DDBJ whole genome shotgun (WGS) entry which is preliminary data.</text>
</comment>
<dbReference type="SUPFAM" id="SSF52833">
    <property type="entry name" value="Thioredoxin-like"/>
    <property type="match status" value="1"/>
</dbReference>
<gene>
    <name evidence="1" type="ORF">LPJ53_001315</name>
</gene>
<evidence type="ECO:0000313" key="2">
    <source>
        <dbReference type="Proteomes" id="UP001149813"/>
    </source>
</evidence>
<dbReference type="AlphaFoldDB" id="A0A9W7Y4A7"/>
<dbReference type="EMBL" id="JANBOJ010000032">
    <property type="protein sequence ID" value="KAJ1724415.1"/>
    <property type="molecule type" value="Genomic_DNA"/>
</dbReference>
<proteinExistence type="predicted"/>
<keyword evidence="2" id="KW-1185">Reference proteome</keyword>
<protein>
    <recommendedName>
        <fullName evidence="3">Thioredoxin domain-containing protein</fullName>
    </recommendedName>
</protein>
<evidence type="ECO:0000313" key="1">
    <source>
        <dbReference type="EMBL" id="KAJ1724415.1"/>
    </source>
</evidence>
<dbReference type="InterPro" id="IPR036249">
    <property type="entry name" value="Thioredoxin-like_sf"/>
</dbReference>
<dbReference type="OrthoDB" id="5541486at2759"/>
<evidence type="ECO:0008006" key="3">
    <source>
        <dbReference type="Google" id="ProtNLM"/>
    </source>
</evidence>
<dbReference type="Proteomes" id="UP001149813">
    <property type="component" value="Unassembled WGS sequence"/>
</dbReference>
<reference evidence="1" key="1">
    <citation type="submission" date="2022-07" db="EMBL/GenBank/DDBJ databases">
        <title>Phylogenomic reconstructions and comparative analyses of Kickxellomycotina fungi.</title>
        <authorList>
            <person name="Reynolds N.K."/>
            <person name="Stajich J.E."/>
            <person name="Barry K."/>
            <person name="Grigoriev I.V."/>
            <person name="Crous P."/>
            <person name="Smith M.E."/>
        </authorList>
    </citation>
    <scope>NUCLEOTIDE SEQUENCE</scope>
    <source>
        <strain evidence="1">NBRC 32514</strain>
    </source>
</reference>
<accession>A0A9W7Y4A7</accession>
<sequence length="112" mass="12789">MSLKTATTPGEFSRLLSDHSDLVVFYYHKSTIPDKMMDKLKDLALRVPSYQFAHVDLEACSAFPQLYYFSADNGIAVFHDHKHCKGFAGSDNVFYESIEDLDKSKMEELLTK</sequence>